<dbReference type="Gene3D" id="1.10.10.10">
    <property type="entry name" value="Winged helix-like DNA-binding domain superfamily/Winged helix DNA-binding domain"/>
    <property type="match status" value="1"/>
</dbReference>
<evidence type="ECO:0000256" key="2">
    <source>
        <dbReference type="ARBA" id="ARBA00023125"/>
    </source>
</evidence>
<name>A0A6I4VPX8_9BACL</name>
<dbReference type="InterPro" id="IPR036388">
    <property type="entry name" value="WH-like_DNA-bd_sf"/>
</dbReference>
<dbReference type="GO" id="GO:0003677">
    <property type="term" value="F:DNA binding"/>
    <property type="evidence" value="ECO:0007669"/>
    <property type="project" value="UniProtKB-KW"/>
</dbReference>
<sequence length="141" mass="16608">MMMTAEVGCIADSFIRLLPLFYEKFHCRKRSDLTSLQMHILESLVQCRENISMTQLSLKMDICKQQLTTLICKLEEKKFVEKKQDEKDRRIIKLIITEKGVEVVKEHWHDICTKLQSLDKDELADLEYAASKMVKIMQKIN</sequence>
<evidence type="ECO:0000259" key="4">
    <source>
        <dbReference type="PROSITE" id="PS50995"/>
    </source>
</evidence>
<keyword evidence="1" id="KW-0805">Transcription regulation</keyword>
<dbReference type="InterPro" id="IPR000835">
    <property type="entry name" value="HTH_MarR-typ"/>
</dbReference>
<dbReference type="InterPro" id="IPR036390">
    <property type="entry name" value="WH_DNA-bd_sf"/>
</dbReference>
<keyword evidence="2" id="KW-0238">DNA-binding</keyword>
<evidence type="ECO:0000256" key="3">
    <source>
        <dbReference type="ARBA" id="ARBA00023163"/>
    </source>
</evidence>
<keyword evidence="3" id="KW-0804">Transcription</keyword>
<accession>A0A6I4VPX8</accession>
<organism evidence="5 6">
    <name type="scientific">Shimazuella alba</name>
    <dbReference type="NCBI Taxonomy" id="2690964"/>
    <lineage>
        <taxon>Bacteria</taxon>
        <taxon>Bacillati</taxon>
        <taxon>Bacillota</taxon>
        <taxon>Bacilli</taxon>
        <taxon>Bacillales</taxon>
        <taxon>Thermoactinomycetaceae</taxon>
        <taxon>Shimazuella</taxon>
    </lineage>
</organism>
<evidence type="ECO:0000313" key="6">
    <source>
        <dbReference type="Proteomes" id="UP000430692"/>
    </source>
</evidence>
<dbReference type="GO" id="GO:0003700">
    <property type="term" value="F:DNA-binding transcription factor activity"/>
    <property type="evidence" value="ECO:0007669"/>
    <property type="project" value="InterPro"/>
</dbReference>
<comment type="caution">
    <text evidence="5">The sequence shown here is derived from an EMBL/GenBank/DDBJ whole genome shotgun (WGS) entry which is preliminary data.</text>
</comment>
<dbReference type="Pfam" id="PF01047">
    <property type="entry name" value="MarR"/>
    <property type="match status" value="1"/>
</dbReference>
<dbReference type="AlphaFoldDB" id="A0A6I4VPX8"/>
<proteinExistence type="predicted"/>
<dbReference type="PANTHER" id="PTHR42756:SF1">
    <property type="entry name" value="TRANSCRIPTIONAL REPRESSOR OF EMRAB OPERON"/>
    <property type="match status" value="1"/>
</dbReference>
<evidence type="ECO:0000313" key="5">
    <source>
        <dbReference type="EMBL" id="MXQ53123.1"/>
    </source>
</evidence>
<dbReference type="SMART" id="SM00347">
    <property type="entry name" value="HTH_MARR"/>
    <property type="match status" value="1"/>
</dbReference>
<evidence type="ECO:0000256" key="1">
    <source>
        <dbReference type="ARBA" id="ARBA00023015"/>
    </source>
</evidence>
<dbReference type="PROSITE" id="PS50995">
    <property type="entry name" value="HTH_MARR_2"/>
    <property type="match status" value="1"/>
</dbReference>
<gene>
    <name evidence="5" type="ORF">GSM42_05125</name>
</gene>
<reference evidence="5 6" key="1">
    <citation type="submission" date="2019-12" db="EMBL/GenBank/DDBJ databases">
        <title>Whole-genome analyses of novel actinobacteria.</title>
        <authorList>
            <person name="Sahin N."/>
            <person name="Saygin H."/>
        </authorList>
    </citation>
    <scope>NUCLEOTIDE SEQUENCE [LARGE SCALE GENOMIC DNA]</scope>
    <source>
        <strain evidence="5 6">KC615</strain>
    </source>
</reference>
<feature type="domain" description="HTH marR-type" evidence="4">
    <location>
        <begin position="1"/>
        <end position="135"/>
    </location>
</feature>
<dbReference type="PANTHER" id="PTHR42756">
    <property type="entry name" value="TRANSCRIPTIONAL REGULATOR, MARR"/>
    <property type="match status" value="1"/>
</dbReference>
<dbReference type="PRINTS" id="PR00598">
    <property type="entry name" value="HTHMARR"/>
</dbReference>
<dbReference type="Proteomes" id="UP000430692">
    <property type="component" value="Unassembled WGS sequence"/>
</dbReference>
<dbReference type="EMBL" id="WUUL01000003">
    <property type="protein sequence ID" value="MXQ53123.1"/>
    <property type="molecule type" value="Genomic_DNA"/>
</dbReference>
<keyword evidence="6" id="KW-1185">Reference proteome</keyword>
<dbReference type="SUPFAM" id="SSF46785">
    <property type="entry name" value="Winged helix' DNA-binding domain"/>
    <property type="match status" value="1"/>
</dbReference>
<protein>
    <submittedName>
        <fullName evidence="5">MarR family transcriptional regulator</fullName>
    </submittedName>
</protein>